<reference evidence="6" key="1">
    <citation type="journal article" date="2023" name="Mol. Biol. Evol.">
        <title>Third-Generation Sequencing Reveals the Adaptive Role of the Epigenome in Three Deep-Sea Polychaetes.</title>
        <authorList>
            <person name="Perez M."/>
            <person name="Aroh O."/>
            <person name="Sun Y."/>
            <person name="Lan Y."/>
            <person name="Juniper S.K."/>
            <person name="Young C.R."/>
            <person name="Angers B."/>
            <person name="Qian P.Y."/>
        </authorList>
    </citation>
    <scope>NUCLEOTIDE SEQUENCE</scope>
    <source>
        <strain evidence="6">P08H-3</strain>
    </source>
</reference>
<organism evidence="6 7">
    <name type="scientific">Paralvinella palmiformis</name>
    <dbReference type="NCBI Taxonomy" id="53620"/>
    <lineage>
        <taxon>Eukaryota</taxon>
        <taxon>Metazoa</taxon>
        <taxon>Spiralia</taxon>
        <taxon>Lophotrochozoa</taxon>
        <taxon>Annelida</taxon>
        <taxon>Polychaeta</taxon>
        <taxon>Sedentaria</taxon>
        <taxon>Canalipalpata</taxon>
        <taxon>Terebellida</taxon>
        <taxon>Terebelliformia</taxon>
        <taxon>Alvinellidae</taxon>
        <taxon>Paralvinella</taxon>
    </lineage>
</organism>
<evidence type="ECO:0000313" key="6">
    <source>
        <dbReference type="EMBL" id="KAK2143742.1"/>
    </source>
</evidence>
<dbReference type="GO" id="GO:0005737">
    <property type="term" value="C:cytoplasm"/>
    <property type="evidence" value="ECO:0007669"/>
    <property type="project" value="UniProtKB-SubCell"/>
</dbReference>
<dbReference type="Proteomes" id="UP001208570">
    <property type="component" value="Unassembled WGS sequence"/>
</dbReference>
<dbReference type="Gene3D" id="1.20.80.10">
    <property type="match status" value="1"/>
</dbReference>
<dbReference type="Gene3D" id="1.25.40.530">
    <property type="entry name" value="MyTH4 domain"/>
    <property type="match status" value="1"/>
</dbReference>
<proteinExistence type="predicted"/>
<dbReference type="PROSITE" id="PS51016">
    <property type="entry name" value="MYTH4"/>
    <property type="match status" value="1"/>
</dbReference>
<accession>A0AAD9IZF0</accession>
<comment type="subcellular location">
    <subcellularLocation>
        <location evidence="1">Cytoplasm</location>
    </subcellularLocation>
</comment>
<dbReference type="PANTHER" id="PTHR22692:SF33">
    <property type="entry name" value="MYOSIN"/>
    <property type="match status" value="1"/>
</dbReference>
<comment type="caution">
    <text evidence="6">The sequence shown here is derived from an EMBL/GenBank/DDBJ whole genome shotgun (WGS) entry which is preliminary data.</text>
</comment>
<dbReference type="CDD" id="cd14473">
    <property type="entry name" value="FERM_B-lobe"/>
    <property type="match status" value="1"/>
</dbReference>
<dbReference type="InterPro" id="IPR051567">
    <property type="entry name" value="Unconventional_Myosin_ATPase"/>
</dbReference>
<name>A0AAD9IZF0_9ANNE</name>
<keyword evidence="7" id="KW-1185">Reference proteome</keyword>
<dbReference type="Pfam" id="PF00784">
    <property type="entry name" value="MyTH4"/>
    <property type="match status" value="1"/>
</dbReference>
<keyword evidence="4" id="KW-0009">Actin-binding</keyword>
<sequence length="417" mass="47143">MSSLSLNNRRKLSMIAEKTALATLAKTHFRLVSPPQYSRKEPRQPLLKATPDDEKEEILLIIRASLREHLKQLSKQWGVAAAGVRNCENQMNGQLSVEAGISLRMLPNKPKGGTIRRLRQTLTQHLFKNKNDSIYQSLPVEETLVTSLERAQDELYCVICKQIINNPSKTSLKKCWILLSLIMGCFPPSDEVASLSSAYDHMMDAISQCEQLHCAQGQSEGNAPWRLFYRKELFSPWEDTVGDIMAISLTFAQIVRGIMIGEYTCQSDQELALMAARQYFIEYGSEISEEGLQGVLPSYIPTDRRLDQDWMKMWRRLVIKAHRRLFGNETGRENAIDQLYRCPLINNHFLSASNIKEESPGRTDVDDVVLFVLADGSFIKFESLDAGDIRALVRDIISGLRMRSVWAIATADATGSV</sequence>
<keyword evidence="2" id="KW-0963">Cytoplasm</keyword>
<evidence type="ECO:0000259" key="5">
    <source>
        <dbReference type="PROSITE" id="PS51016"/>
    </source>
</evidence>
<dbReference type="GO" id="GO:0005856">
    <property type="term" value="C:cytoskeleton"/>
    <property type="evidence" value="ECO:0007669"/>
    <property type="project" value="InterPro"/>
</dbReference>
<dbReference type="InterPro" id="IPR014352">
    <property type="entry name" value="FERM/acyl-CoA-bd_prot_sf"/>
</dbReference>
<dbReference type="InterPro" id="IPR038185">
    <property type="entry name" value="MyTH4_dom_sf"/>
</dbReference>
<evidence type="ECO:0000256" key="1">
    <source>
        <dbReference type="ARBA" id="ARBA00004496"/>
    </source>
</evidence>
<dbReference type="EMBL" id="JAODUP010000816">
    <property type="protein sequence ID" value="KAK2143742.1"/>
    <property type="molecule type" value="Genomic_DNA"/>
</dbReference>
<dbReference type="PANTHER" id="PTHR22692">
    <property type="entry name" value="MYOSIN VII, XV"/>
    <property type="match status" value="1"/>
</dbReference>
<keyword evidence="3" id="KW-0677">Repeat</keyword>
<protein>
    <recommendedName>
        <fullName evidence="5">MyTH4 domain-containing protein</fullName>
    </recommendedName>
</protein>
<dbReference type="AlphaFoldDB" id="A0AAD9IZF0"/>
<gene>
    <name evidence="6" type="ORF">LSH36_816g00002</name>
</gene>
<evidence type="ECO:0000256" key="4">
    <source>
        <dbReference type="ARBA" id="ARBA00023203"/>
    </source>
</evidence>
<feature type="domain" description="MyTH4" evidence="5">
    <location>
        <begin position="37"/>
        <end position="243"/>
    </location>
</feature>
<evidence type="ECO:0000256" key="2">
    <source>
        <dbReference type="ARBA" id="ARBA00022490"/>
    </source>
</evidence>
<dbReference type="GO" id="GO:0003779">
    <property type="term" value="F:actin binding"/>
    <property type="evidence" value="ECO:0007669"/>
    <property type="project" value="UniProtKB-KW"/>
</dbReference>
<dbReference type="InterPro" id="IPR035963">
    <property type="entry name" value="FERM_2"/>
</dbReference>
<evidence type="ECO:0000313" key="7">
    <source>
        <dbReference type="Proteomes" id="UP001208570"/>
    </source>
</evidence>
<dbReference type="InterPro" id="IPR000857">
    <property type="entry name" value="MyTH4_dom"/>
</dbReference>
<dbReference type="InterPro" id="IPR019748">
    <property type="entry name" value="FERM_central"/>
</dbReference>
<dbReference type="SUPFAM" id="SSF47031">
    <property type="entry name" value="Second domain of FERM"/>
    <property type="match status" value="1"/>
</dbReference>
<evidence type="ECO:0000256" key="3">
    <source>
        <dbReference type="ARBA" id="ARBA00022737"/>
    </source>
</evidence>